<reference evidence="9 10" key="1">
    <citation type="submission" date="2024-09" db="EMBL/GenBank/DDBJ databases">
        <title>Itraconazole resistance in Madurella fahalii resulting from another homologue of gene encoding cytochrome P450 14-alpha sterol demethylase (CYP51).</title>
        <authorList>
            <person name="Yoshioka I."/>
            <person name="Fahal A.H."/>
            <person name="Kaneko S."/>
            <person name="Yaguchi T."/>
        </authorList>
    </citation>
    <scope>NUCLEOTIDE SEQUENCE [LARGE SCALE GENOMIC DNA]</scope>
    <source>
        <strain evidence="9 10">IFM 68171</strain>
    </source>
</reference>
<evidence type="ECO:0000256" key="4">
    <source>
        <dbReference type="ARBA" id="ARBA00023136"/>
    </source>
</evidence>
<comment type="caution">
    <text evidence="9">The sequence shown here is derived from an EMBL/GenBank/DDBJ whole genome shotgun (WGS) entry which is preliminary data.</text>
</comment>
<feature type="transmembrane region" description="Helical" evidence="7">
    <location>
        <begin position="27"/>
        <end position="47"/>
    </location>
</feature>
<evidence type="ECO:0000256" key="7">
    <source>
        <dbReference type="SAM" id="Phobius"/>
    </source>
</evidence>
<dbReference type="PANTHER" id="PTHR33048">
    <property type="entry name" value="PTH11-LIKE INTEGRAL MEMBRANE PROTEIN (AFU_ORTHOLOGUE AFUA_5G11245)"/>
    <property type="match status" value="1"/>
</dbReference>
<feature type="transmembrane region" description="Helical" evidence="7">
    <location>
        <begin position="140"/>
        <end position="163"/>
    </location>
</feature>
<gene>
    <name evidence="9" type="ORF">MFIFM68171_09885</name>
</gene>
<dbReference type="InterPro" id="IPR052337">
    <property type="entry name" value="SAT4-like"/>
</dbReference>
<keyword evidence="4 7" id="KW-0472">Membrane</keyword>
<dbReference type="Pfam" id="PF20684">
    <property type="entry name" value="Fung_rhodopsin"/>
    <property type="match status" value="1"/>
</dbReference>
<comment type="subcellular location">
    <subcellularLocation>
        <location evidence="1">Membrane</location>
        <topology evidence="1">Multi-pass membrane protein</topology>
    </subcellularLocation>
</comment>
<sequence>MNSTTPGGLFPGPSASDLPHDDTGPNMIAAAFTTWSIAAIFVALRLWTRALIIRKLGLADLFIVLSLVAAAGMCISMLIEVKNGMGKHVWDIDIFVQGPPMLEAWWFSVLTYILALGMAKISICMLYLTIFTLEWARRACYGVLFIVVISNLWSVATILTHCIPLEAAWDWRVKATFCQGDTVWWASTALIIATDVMVFTLPIPMVLPLKLPRRQKVAVVGVFAVGFFVCLVSMIRLIILVQAKAFPNPDFTYTGTDLTYWTVIETHTAIAIACTMTLKPLVARLFPRLLVPGRNSEHNNRDRQPSTAPTGSGPPLTIGSMPLRSPLAPSHARMESWMDAAAVAATTATAAGGARWADVAGAPPARDVEEGGAGPASAAAAAAAASGGNAMVGGRGEWAAETQRNSGASTSTRTAVTVQHHHHHGLDDKVSVPSSGGSTVNVGEVEAVSVGQGGEAALDRMGEGKAEVVVRSMD</sequence>
<evidence type="ECO:0000259" key="8">
    <source>
        <dbReference type="Pfam" id="PF20684"/>
    </source>
</evidence>
<evidence type="ECO:0000256" key="6">
    <source>
        <dbReference type="SAM" id="MobiDB-lite"/>
    </source>
</evidence>
<feature type="compositionally biased region" description="Basic and acidic residues" evidence="6">
    <location>
        <begin position="295"/>
        <end position="304"/>
    </location>
</feature>
<feature type="transmembrane region" description="Helical" evidence="7">
    <location>
        <begin position="59"/>
        <end position="79"/>
    </location>
</feature>
<protein>
    <recommendedName>
        <fullName evidence="8">Rhodopsin domain-containing protein</fullName>
    </recommendedName>
</protein>
<accession>A0ABQ0GPM4</accession>
<dbReference type="RefSeq" id="XP_070921405.1">
    <property type="nucleotide sequence ID" value="XM_071065304.1"/>
</dbReference>
<organism evidence="9 10">
    <name type="scientific">Madurella fahalii</name>
    <dbReference type="NCBI Taxonomy" id="1157608"/>
    <lineage>
        <taxon>Eukaryota</taxon>
        <taxon>Fungi</taxon>
        <taxon>Dikarya</taxon>
        <taxon>Ascomycota</taxon>
        <taxon>Pezizomycotina</taxon>
        <taxon>Sordariomycetes</taxon>
        <taxon>Sordariomycetidae</taxon>
        <taxon>Sordariales</taxon>
        <taxon>Sordariales incertae sedis</taxon>
        <taxon>Madurella</taxon>
    </lineage>
</organism>
<proteinExistence type="inferred from homology"/>
<dbReference type="GeneID" id="98180627"/>
<feature type="transmembrane region" description="Helical" evidence="7">
    <location>
        <begin position="105"/>
        <end position="128"/>
    </location>
</feature>
<evidence type="ECO:0000256" key="1">
    <source>
        <dbReference type="ARBA" id="ARBA00004141"/>
    </source>
</evidence>
<keyword evidence="2 7" id="KW-0812">Transmembrane</keyword>
<keyword evidence="10" id="KW-1185">Reference proteome</keyword>
<dbReference type="EMBL" id="BAAFSV010000005">
    <property type="protein sequence ID" value="GAB1319675.1"/>
    <property type="molecule type" value="Genomic_DNA"/>
</dbReference>
<keyword evidence="3 7" id="KW-1133">Transmembrane helix</keyword>
<dbReference type="Proteomes" id="UP001628179">
    <property type="component" value="Unassembled WGS sequence"/>
</dbReference>
<feature type="region of interest" description="Disordered" evidence="6">
    <location>
        <begin position="417"/>
        <end position="438"/>
    </location>
</feature>
<feature type="transmembrane region" description="Helical" evidence="7">
    <location>
        <begin position="217"/>
        <end position="239"/>
    </location>
</feature>
<evidence type="ECO:0000256" key="2">
    <source>
        <dbReference type="ARBA" id="ARBA00022692"/>
    </source>
</evidence>
<feature type="region of interest" description="Disordered" evidence="6">
    <location>
        <begin position="293"/>
        <end position="331"/>
    </location>
</feature>
<evidence type="ECO:0000313" key="9">
    <source>
        <dbReference type="EMBL" id="GAB1319675.1"/>
    </source>
</evidence>
<feature type="transmembrane region" description="Helical" evidence="7">
    <location>
        <begin position="183"/>
        <end position="205"/>
    </location>
</feature>
<dbReference type="InterPro" id="IPR049326">
    <property type="entry name" value="Rhodopsin_dom_fungi"/>
</dbReference>
<evidence type="ECO:0000256" key="3">
    <source>
        <dbReference type="ARBA" id="ARBA00022989"/>
    </source>
</evidence>
<name>A0ABQ0GPM4_9PEZI</name>
<feature type="domain" description="Rhodopsin" evidence="8">
    <location>
        <begin position="44"/>
        <end position="284"/>
    </location>
</feature>
<evidence type="ECO:0000256" key="5">
    <source>
        <dbReference type="ARBA" id="ARBA00038359"/>
    </source>
</evidence>
<dbReference type="PANTHER" id="PTHR33048:SF47">
    <property type="entry name" value="INTEGRAL MEMBRANE PROTEIN-RELATED"/>
    <property type="match status" value="1"/>
</dbReference>
<evidence type="ECO:0000313" key="10">
    <source>
        <dbReference type="Proteomes" id="UP001628179"/>
    </source>
</evidence>
<comment type="similarity">
    <text evidence="5">Belongs to the SAT4 family.</text>
</comment>